<evidence type="ECO:0000313" key="3">
    <source>
        <dbReference type="Proteomes" id="UP000562045"/>
    </source>
</evidence>
<gene>
    <name evidence="2" type="ORF">BJ993_004348</name>
</gene>
<proteinExistence type="predicted"/>
<dbReference type="Proteomes" id="UP000562045">
    <property type="component" value="Unassembled WGS sequence"/>
</dbReference>
<dbReference type="EMBL" id="JACBZM010000001">
    <property type="protein sequence ID" value="NYI47268.1"/>
    <property type="molecule type" value="Genomic_DNA"/>
</dbReference>
<name>A0A7Y9ZN08_9ACTN</name>
<dbReference type="RefSeq" id="WP_179651201.1">
    <property type="nucleotide sequence ID" value="NZ_JACBZM010000001.1"/>
</dbReference>
<evidence type="ECO:0000256" key="1">
    <source>
        <dbReference type="SAM" id="SignalP"/>
    </source>
</evidence>
<dbReference type="AlphaFoldDB" id="A0A7Y9ZN08"/>
<evidence type="ECO:0000313" key="2">
    <source>
        <dbReference type="EMBL" id="NYI47268.1"/>
    </source>
</evidence>
<feature type="signal peptide" evidence="1">
    <location>
        <begin position="1"/>
        <end position="24"/>
    </location>
</feature>
<sequence length="142" mass="14857">MTRLGWIVAGAVALVLLLAGSVTALVVASGGDPTSVEEVADAAVDAAEDLEVDDGIDLLCEAPSGKDRADLEKLIETVRDETGEDDPDATYEISDVEGDTEGSFTVRVTSDEEPYTDAEIAAVVHVEERDGRSCISGFDPIS</sequence>
<organism evidence="2 3">
    <name type="scientific">Nocardioides aromaticivorans</name>
    <dbReference type="NCBI Taxonomy" id="200618"/>
    <lineage>
        <taxon>Bacteria</taxon>
        <taxon>Bacillati</taxon>
        <taxon>Actinomycetota</taxon>
        <taxon>Actinomycetes</taxon>
        <taxon>Propionibacteriales</taxon>
        <taxon>Nocardioidaceae</taxon>
        <taxon>Nocardioides</taxon>
    </lineage>
</organism>
<reference evidence="2 3" key="1">
    <citation type="submission" date="2020-07" db="EMBL/GenBank/DDBJ databases">
        <title>Sequencing the genomes of 1000 actinobacteria strains.</title>
        <authorList>
            <person name="Klenk H.-P."/>
        </authorList>
    </citation>
    <scope>NUCLEOTIDE SEQUENCE [LARGE SCALE GENOMIC DNA]</scope>
    <source>
        <strain evidence="2 3">DSM 15131</strain>
    </source>
</reference>
<feature type="chain" id="PRO_5038712638" evidence="1">
    <location>
        <begin position="25"/>
        <end position="142"/>
    </location>
</feature>
<keyword evidence="1" id="KW-0732">Signal</keyword>
<comment type="caution">
    <text evidence="2">The sequence shown here is derived from an EMBL/GenBank/DDBJ whole genome shotgun (WGS) entry which is preliminary data.</text>
</comment>
<accession>A0A7Y9ZN08</accession>
<protein>
    <submittedName>
        <fullName evidence="2">Uncharacterized protein</fullName>
    </submittedName>
</protein>